<evidence type="ECO:0000313" key="3">
    <source>
        <dbReference type="Proteomes" id="UP000189059"/>
    </source>
</evidence>
<keyword evidence="3" id="KW-1185">Reference proteome</keyword>
<dbReference type="InterPro" id="IPR008316">
    <property type="entry name" value="UCP029876"/>
</dbReference>
<dbReference type="OrthoDB" id="1711122at2"/>
<sequence>MNFWERITGSDMTKEMKSFESRAKKLPPDYQAAWEQINAYLWPHSDFTGRNLMPILDGVLGLLEETAADGQSVQEVLGDDIQGFCSALAGEEGAKSIRDKWREQLNQNIAKKLGK</sequence>
<name>A0A1B2E8A4_9BACL</name>
<organism evidence="1">
    <name type="scientific">Paenibacillus ihbetae</name>
    <dbReference type="NCBI Taxonomy" id="1870820"/>
    <lineage>
        <taxon>Bacteria</taxon>
        <taxon>Bacillati</taxon>
        <taxon>Bacillota</taxon>
        <taxon>Bacilli</taxon>
        <taxon>Bacillales</taxon>
        <taxon>Paenibacillaceae</taxon>
        <taxon>Paenibacillus</taxon>
    </lineage>
</organism>
<dbReference type="EMBL" id="MRVI01000001">
    <property type="protein sequence ID" value="OOC61637.1"/>
    <property type="molecule type" value="Genomic_DNA"/>
</dbReference>
<dbReference type="RefSeq" id="WP_077566442.1">
    <property type="nucleotide sequence ID" value="NZ_CP016809.1"/>
</dbReference>
<evidence type="ECO:0008006" key="4">
    <source>
        <dbReference type="Google" id="ProtNLM"/>
    </source>
</evidence>
<reference evidence="1" key="1">
    <citation type="submission" date="2016-08" db="EMBL/GenBank/DDBJ databases">
        <title>Complete Genome Seqeunce of Paenibacillus sp. nov. IHBB 9852 from high altitute lake of Indian trans-Himalayas.</title>
        <authorList>
            <person name="Kiran S."/>
            <person name="Swarnkar M.K."/>
            <person name="Rana A."/>
            <person name="Tewari R."/>
            <person name="Gulati A."/>
        </authorList>
    </citation>
    <scope>NUCLEOTIDE SEQUENCE [LARGE SCALE GENOMIC DNA]</scope>
    <source>
        <strain evidence="1">IHBB 9852</strain>
    </source>
</reference>
<reference evidence="2 3" key="2">
    <citation type="submission" date="2016-12" db="EMBL/GenBank/DDBJ databases">
        <title>Genome sequencing and description of Paenibacillus sp. nov. from high altitude lake in the Indian Trans- Himalayas.</title>
        <authorList>
            <person name="Kiran S."/>
            <person name="Swarnkar M.K."/>
            <person name="Rana A."/>
            <person name="Tewari R."/>
            <person name="Gulati A."/>
        </authorList>
    </citation>
    <scope>NUCLEOTIDE SEQUENCE [LARGE SCALE GENOMIC DNA]</scope>
    <source>
        <strain evidence="2 3">IHBB 9951</strain>
    </source>
</reference>
<evidence type="ECO:0000313" key="2">
    <source>
        <dbReference type="EMBL" id="OOC61637.1"/>
    </source>
</evidence>
<dbReference type="EMBL" id="CP016809">
    <property type="protein sequence ID" value="ANY76215.1"/>
    <property type="molecule type" value="Genomic_DNA"/>
</dbReference>
<dbReference type="SUPFAM" id="SSF158560">
    <property type="entry name" value="BH3980-like"/>
    <property type="match status" value="1"/>
</dbReference>
<accession>A0A1B2E8A4</accession>
<dbReference type="Proteomes" id="UP000189059">
    <property type="component" value="Unassembled WGS sequence"/>
</dbReference>
<proteinExistence type="predicted"/>
<dbReference type="KEGG" id="pib:BBD41_28590"/>
<dbReference type="Gene3D" id="1.10.1900.10">
    <property type="entry name" value="c-terminal domain of poly(a) binding protein"/>
    <property type="match status" value="1"/>
</dbReference>
<dbReference type="AlphaFoldDB" id="A0A1B2E8A4"/>
<dbReference type="Pfam" id="PF06304">
    <property type="entry name" value="DUF1048"/>
    <property type="match status" value="1"/>
</dbReference>
<gene>
    <name evidence="2" type="ORF">BBD40_07050</name>
    <name evidence="1" type="ORF">BBD41_28590</name>
</gene>
<protein>
    <recommendedName>
        <fullName evidence="4">Cytoplasmic protein</fullName>
    </recommendedName>
</protein>
<evidence type="ECO:0000313" key="1">
    <source>
        <dbReference type="EMBL" id="ANY76215.1"/>
    </source>
</evidence>